<feature type="compositionally biased region" description="Polar residues" evidence="7">
    <location>
        <begin position="143"/>
        <end position="155"/>
    </location>
</feature>
<dbReference type="Pfam" id="PF01569">
    <property type="entry name" value="PAP2"/>
    <property type="match status" value="1"/>
</dbReference>
<feature type="transmembrane region" description="Helical" evidence="8">
    <location>
        <begin position="525"/>
        <end position="546"/>
    </location>
</feature>
<evidence type="ECO:0000256" key="6">
    <source>
        <dbReference type="SAM" id="Coils"/>
    </source>
</evidence>
<dbReference type="EMBL" id="JTDE01002302">
    <property type="protein sequence ID" value="KAF7257565.1"/>
    <property type="molecule type" value="Genomic_DNA"/>
</dbReference>
<comment type="caution">
    <text evidence="10">The sequence shown here is derived from an EMBL/GenBank/DDBJ whole genome shotgun (WGS) entry which is preliminary data.</text>
</comment>
<dbReference type="PANTHER" id="PTHR10165">
    <property type="entry name" value="LIPID PHOSPHATE PHOSPHATASE"/>
    <property type="match status" value="1"/>
</dbReference>
<feature type="transmembrane region" description="Helical" evidence="8">
    <location>
        <begin position="711"/>
        <end position="730"/>
    </location>
</feature>
<evidence type="ECO:0000256" key="7">
    <source>
        <dbReference type="SAM" id="MobiDB-lite"/>
    </source>
</evidence>
<dbReference type="InterPro" id="IPR036938">
    <property type="entry name" value="PAP2/HPO_sf"/>
</dbReference>
<feature type="compositionally biased region" description="Polar residues" evidence="7">
    <location>
        <begin position="121"/>
        <end position="130"/>
    </location>
</feature>
<keyword evidence="5 8" id="KW-0472">Membrane</keyword>
<dbReference type="InterPro" id="IPR043216">
    <property type="entry name" value="PAP-like"/>
</dbReference>
<feature type="transmembrane region" description="Helical" evidence="8">
    <location>
        <begin position="679"/>
        <end position="699"/>
    </location>
</feature>
<reference evidence="10" key="1">
    <citation type="submission" date="2019-07" db="EMBL/GenBank/DDBJ databases">
        <title>Annotation for the trematode Paragonimus miyazaki's.</title>
        <authorList>
            <person name="Choi Y.-J."/>
        </authorList>
    </citation>
    <scope>NUCLEOTIDE SEQUENCE</scope>
    <source>
        <strain evidence="10">Japan</strain>
    </source>
</reference>
<evidence type="ECO:0000256" key="1">
    <source>
        <dbReference type="ARBA" id="ARBA00004141"/>
    </source>
</evidence>
<evidence type="ECO:0000256" key="5">
    <source>
        <dbReference type="ARBA" id="ARBA00023136"/>
    </source>
</evidence>
<keyword evidence="11" id="KW-1185">Reference proteome</keyword>
<feature type="transmembrane region" description="Helical" evidence="8">
    <location>
        <begin position="648"/>
        <end position="667"/>
    </location>
</feature>
<gene>
    <name evidence="10" type="ORF">EG68_05566</name>
</gene>
<evidence type="ECO:0000313" key="11">
    <source>
        <dbReference type="Proteomes" id="UP000822476"/>
    </source>
</evidence>
<dbReference type="GO" id="GO:0046839">
    <property type="term" value="P:phospholipid dephosphorylation"/>
    <property type="evidence" value="ECO:0007669"/>
    <property type="project" value="TreeGrafter"/>
</dbReference>
<evidence type="ECO:0000256" key="3">
    <source>
        <dbReference type="ARBA" id="ARBA00022692"/>
    </source>
</evidence>
<keyword evidence="4 8" id="KW-1133">Transmembrane helix</keyword>
<name>A0A8S9YRF9_9TREM</name>
<keyword evidence="6" id="KW-0175">Coiled coil</keyword>
<dbReference type="GO" id="GO:0007165">
    <property type="term" value="P:signal transduction"/>
    <property type="evidence" value="ECO:0007669"/>
    <property type="project" value="TreeGrafter"/>
</dbReference>
<feature type="domain" description="Phosphatidic acid phosphatase type 2/haloperoxidase" evidence="9">
    <location>
        <begin position="530"/>
        <end position="727"/>
    </location>
</feature>
<dbReference type="GO" id="GO:0005886">
    <property type="term" value="C:plasma membrane"/>
    <property type="evidence" value="ECO:0007669"/>
    <property type="project" value="TreeGrafter"/>
</dbReference>
<evidence type="ECO:0000259" key="9">
    <source>
        <dbReference type="Pfam" id="PF01569"/>
    </source>
</evidence>
<sequence>MTLNFLTAQILVNMHTCIVGFSQYHESGATRSLISVSSKILTILVLRSILSPLANWIEQERAGFCPGRTSSTADMNTLPSIRSVNTFQNTDVRRSSINNLRYPRATSLYLPTNEQDEESHTQQLPNTPYTSERRAQTLGRPHQLTTGSRNLTNPLFDSVGSLDQTPWYRSYGQPVRTSPPRINLPLRPCDSSGFATARDIQSTIRIPVPRSPGRTSAYSAAGSRRFPESSIRGSYERRAPRQSRRCSGGLGCLCCKPENSPYSIPDETVHSVEWTKPKSDQPPKPWIVCLLTVSTIFDLLLMILITLVVFFLNCSSDGWFYADRRVQTICVNLWSDWIPLHHRTFRCPALPPGYDESSLQTTNPLLKQYLEQIRPPSITPAPTFGRPVEEGFRSKKINPFGEPATHDAFPQPDAWDADLGLMPPPNLNPMTYDPMLGLTTTRLYGPTYEREPSGWMRTREQWRKLNQASPYNYVSTGSIFIGCITIPLVTILCIEITASCLTCCQPFGEKTGDRFRPIRRVIGRLYRFSVTYIFGLLTVILLASILKASVGRLRPNFIAICRPAPTVCPRWSALLQSAGLHQPDTAVSDQAYLTYLAQESARQGFYLVPKTTTISPNVREAKQDGGFLTDTDCTEKRVLKLKYARTSFPSLAAAMTMYSTIFICVYITYTLRYLRRTCFCIPLSLLLGGCLANLFLGLGRVVHRENWLEDILVGWGLGVIIAAYVLYRALHSNSDDKNVSNSALQAQLNHIQNLLQNNHDYRQNEDRLSEDDEVSVKAFDMVFPYKIATSPGLVLRLSLKSEDLQSNFRM</sequence>
<dbReference type="PANTHER" id="PTHR10165:SF174">
    <property type="entry name" value="PHOSPHATIDIC ACID PHOSPHATASE TYPE 2_HALOPEROXIDASE DOMAIN-CONTAINING PROTEIN"/>
    <property type="match status" value="1"/>
</dbReference>
<comment type="similarity">
    <text evidence="2">Belongs to the PA-phosphatase related phosphoesterase family.</text>
</comment>
<evidence type="ECO:0000256" key="4">
    <source>
        <dbReference type="ARBA" id="ARBA00022989"/>
    </source>
</evidence>
<dbReference type="AlphaFoldDB" id="A0A8S9YRF9"/>
<dbReference type="GO" id="GO:0006644">
    <property type="term" value="P:phospholipid metabolic process"/>
    <property type="evidence" value="ECO:0007669"/>
    <property type="project" value="InterPro"/>
</dbReference>
<evidence type="ECO:0000256" key="2">
    <source>
        <dbReference type="ARBA" id="ARBA00008816"/>
    </source>
</evidence>
<feature type="region of interest" description="Disordered" evidence="7">
    <location>
        <begin position="111"/>
        <end position="156"/>
    </location>
</feature>
<dbReference type="SUPFAM" id="SSF48317">
    <property type="entry name" value="Acid phosphatase/Vanadium-dependent haloperoxidase"/>
    <property type="match status" value="1"/>
</dbReference>
<dbReference type="GO" id="GO:0008195">
    <property type="term" value="F:phosphatidate phosphatase activity"/>
    <property type="evidence" value="ECO:0007669"/>
    <property type="project" value="TreeGrafter"/>
</dbReference>
<dbReference type="Gene3D" id="1.20.144.10">
    <property type="entry name" value="Phosphatidic acid phosphatase type 2/haloperoxidase"/>
    <property type="match status" value="1"/>
</dbReference>
<dbReference type="OrthoDB" id="8907274at2759"/>
<dbReference type="Proteomes" id="UP000822476">
    <property type="component" value="Unassembled WGS sequence"/>
</dbReference>
<proteinExistence type="inferred from homology"/>
<keyword evidence="3 8" id="KW-0812">Transmembrane</keyword>
<dbReference type="InterPro" id="IPR000326">
    <property type="entry name" value="PAP2/HPO"/>
</dbReference>
<evidence type="ECO:0000256" key="8">
    <source>
        <dbReference type="SAM" id="Phobius"/>
    </source>
</evidence>
<feature type="coiled-coil region" evidence="6">
    <location>
        <begin position="744"/>
        <end position="771"/>
    </location>
</feature>
<evidence type="ECO:0000313" key="10">
    <source>
        <dbReference type="EMBL" id="KAF7257565.1"/>
    </source>
</evidence>
<comment type="subcellular location">
    <subcellularLocation>
        <location evidence="1">Membrane</location>
        <topology evidence="1">Multi-pass membrane protein</topology>
    </subcellularLocation>
</comment>
<accession>A0A8S9YRF9</accession>
<feature type="transmembrane region" description="Helical" evidence="8">
    <location>
        <begin position="286"/>
        <end position="312"/>
    </location>
</feature>
<protein>
    <recommendedName>
        <fullName evidence="9">Phosphatidic acid phosphatase type 2/haloperoxidase domain-containing protein</fullName>
    </recommendedName>
</protein>
<organism evidence="10 11">
    <name type="scientific">Paragonimus skrjabini miyazakii</name>
    <dbReference type="NCBI Taxonomy" id="59628"/>
    <lineage>
        <taxon>Eukaryota</taxon>
        <taxon>Metazoa</taxon>
        <taxon>Spiralia</taxon>
        <taxon>Lophotrochozoa</taxon>
        <taxon>Platyhelminthes</taxon>
        <taxon>Trematoda</taxon>
        <taxon>Digenea</taxon>
        <taxon>Plagiorchiida</taxon>
        <taxon>Troglotremata</taxon>
        <taxon>Troglotrematidae</taxon>
        <taxon>Paragonimus</taxon>
    </lineage>
</organism>